<feature type="domain" description="EF-hand" evidence="5">
    <location>
        <begin position="21"/>
        <end position="56"/>
    </location>
</feature>
<dbReference type="SUPFAM" id="SSF47473">
    <property type="entry name" value="EF-hand"/>
    <property type="match status" value="1"/>
</dbReference>
<dbReference type="Pfam" id="PF13202">
    <property type="entry name" value="EF-hand_5"/>
    <property type="match status" value="1"/>
</dbReference>
<dbReference type="Gene3D" id="1.10.238.10">
    <property type="entry name" value="EF-hand"/>
    <property type="match status" value="2"/>
</dbReference>
<organism evidence="6 7">
    <name type="scientific">Mesorhizobium australicum</name>
    <dbReference type="NCBI Taxonomy" id="536018"/>
    <lineage>
        <taxon>Bacteria</taxon>
        <taxon>Pseudomonadati</taxon>
        <taxon>Pseudomonadota</taxon>
        <taxon>Alphaproteobacteria</taxon>
        <taxon>Hyphomicrobiales</taxon>
        <taxon>Phyllobacteriaceae</taxon>
        <taxon>Mesorhizobium</taxon>
    </lineage>
</organism>
<feature type="region of interest" description="Disordered" evidence="3">
    <location>
        <begin position="85"/>
        <end position="107"/>
    </location>
</feature>
<reference evidence="6 7" key="1">
    <citation type="submission" date="2017-04" db="EMBL/GenBank/DDBJ databases">
        <authorList>
            <person name="Afonso C.L."/>
            <person name="Miller P.J."/>
            <person name="Scott M.A."/>
            <person name="Spackman E."/>
            <person name="Goraichik I."/>
            <person name="Dimitrov K.M."/>
            <person name="Suarez D.L."/>
            <person name="Swayne D.E."/>
        </authorList>
    </citation>
    <scope>NUCLEOTIDE SEQUENCE [LARGE SCALE GENOMIC DNA]</scope>
    <source>
        <strain evidence="6 7">B5P</strain>
    </source>
</reference>
<dbReference type="Pfam" id="PF13499">
    <property type="entry name" value="EF-hand_7"/>
    <property type="match status" value="1"/>
</dbReference>
<dbReference type="InterPro" id="IPR018247">
    <property type="entry name" value="EF_Hand_1_Ca_BS"/>
</dbReference>
<sequence length="141" mass="15801">MKTKLLLLAPLLLAASGAWASDVQNVRKMFRKLDANGDRAIQFSEVQVARGVFFDRLDANRDGFLDTGELDAAARRLEDRRNIATDSADDMAAQATQMDTNRDRRISREEFSTFVPDRLRLADANGDGSLSLSELRALRQR</sequence>
<keyword evidence="2" id="KW-0677">Repeat</keyword>
<dbReference type="PROSITE" id="PS00018">
    <property type="entry name" value="EF_HAND_1"/>
    <property type="match status" value="3"/>
</dbReference>
<feature type="compositionally biased region" description="Low complexity" evidence="3">
    <location>
        <begin position="85"/>
        <end position="99"/>
    </location>
</feature>
<keyword evidence="4" id="KW-0732">Signal</keyword>
<evidence type="ECO:0000313" key="6">
    <source>
        <dbReference type="EMBL" id="SMH54818.1"/>
    </source>
</evidence>
<dbReference type="EMBL" id="FXBL01000004">
    <property type="protein sequence ID" value="SMH54818.1"/>
    <property type="molecule type" value="Genomic_DNA"/>
</dbReference>
<name>A0A1X7PTS9_9HYPH</name>
<protein>
    <submittedName>
        <fullName evidence="6">EF hand</fullName>
    </submittedName>
</protein>
<feature type="signal peptide" evidence="4">
    <location>
        <begin position="1"/>
        <end position="20"/>
    </location>
</feature>
<proteinExistence type="predicted"/>
<evidence type="ECO:0000256" key="3">
    <source>
        <dbReference type="SAM" id="MobiDB-lite"/>
    </source>
</evidence>
<dbReference type="InterPro" id="IPR011992">
    <property type="entry name" value="EF-hand-dom_pair"/>
</dbReference>
<accession>A0A1X7PTS9</accession>
<evidence type="ECO:0000259" key="5">
    <source>
        <dbReference type="PROSITE" id="PS50222"/>
    </source>
</evidence>
<dbReference type="RefSeq" id="WP_085466831.1">
    <property type="nucleotide sequence ID" value="NZ_FXBL01000004.1"/>
</dbReference>
<evidence type="ECO:0000256" key="2">
    <source>
        <dbReference type="ARBA" id="ARBA00022737"/>
    </source>
</evidence>
<dbReference type="SMART" id="SM00054">
    <property type="entry name" value="EFh"/>
    <property type="match status" value="3"/>
</dbReference>
<dbReference type="AlphaFoldDB" id="A0A1X7PTS9"/>
<feature type="chain" id="PRO_5012394840" evidence="4">
    <location>
        <begin position="21"/>
        <end position="141"/>
    </location>
</feature>
<dbReference type="PANTHER" id="PTHR10827:SF98">
    <property type="entry name" value="45 KDA CALCIUM-BINDING PROTEIN"/>
    <property type="match status" value="1"/>
</dbReference>
<dbReference type="PROSITE" id="PS50222">
    <property type="entry name" value="EF_HAND_2"/>
    <property type="match status" value="1"/>
</dbReference>
<keyword evidence="7" id="KW-1185">Reference proteome</keyword>
<dbReference type="PANTHER" id="PTHR10827">
    <property type="entry name" value="RETICULOCALBIN"/>
    <property type="match status" value="1"/>
</dbReference>
<dbReference type="OrthoDB" id="7631435at2"/>
<evidence type="ECO:0000256" key="1">
    <source>
        <dbReference type="ARBA" id="ARBA00022723"/>
    </source>
</evidence>
<evidence type="ECO:0000313" key="7">
    <source>
        <dbReference type="Proteomes" id="UP000193083"/>
    </source>
</evidence>
<keyword evidence="1" id="KW-0479">Metal-binding</keyword>
<dbReference type="GO" id="GO:0005509">
    <property type="term" value="F:calcium ion binding"/>
    <property type="evidence" value="ECO:0007669"/>
    <property type="project" value="InterPro"/>
</dbReference>
<dbReference type="Proteomes" id="UP000193083">
    <property type="component" value="Unassembled WGS sequence"/>
</dbReference>
<evidence type="ECO:0000256" key="4">
    <source>
        <dbReference type="SAM" id="SignalP"/>
    </source>
</evidence>
<gene>
    <name evidence="6" type="ORF">SAMN02982922_5224</name>
</gene>
<dbReference type="InterPro" id="IPR002048">
    <property type="entry name" value="EF_hand_dom"/>
</dbReference>